<protein>
    <submittedName>
        <fullName evidence="5">3-[(3aS,4S,7aS)-7a-methyl-1, 5-dioxo-octahydro-1H-inden-4-yl]propanoyl:CoA ligase</fullName>
        <ecNumber evidence="5">6.2.1.41</ecNumber>
    </submittedName>
</protein>
<dbReference type="SUPFAM" id="SSF56801">
    <property type="entry name" value="Acetyl-CoA synthetase-like"/>
    <property type="match status" value="1"/>
</dbReference>
<dbReference type="Pfam" id="PF13193">
    <property type="entry name" value="AMP-binding_C"/>
    <property type="match status" value="1"/>
</dbReference>
<keyword evidence="2 5" id="KW-0436">Ligase</keyword>
<dbReference type="Pfam" id="PF00501">
    <property type="entry name" value="AMP-binding"/>
    <property type="match status" value="1"/>
</dbReference>
<dbReference type="InterPro" id="IPR025110">
    <property type="entry name" value="AMP-bd_C"/>
</dbReference>
<dbReference type="EC" id="6.2.1.41" evidence="5"/>
<evidence type="ECO:0000259" key="4">
    <source>
        <dbReference type="Pfam" id="PF13193"/>
    </source>
</evidence>
<feature type="domain" description="AMP-dependent synthetase/ligase" evidence="3">
    <location>
        <begin position="15"/>
        <end position="401"/>
    </location>
</feature>
<feature type="domain" description="AMP-binding enzyme C-terminal" evidence="4">
    <location>
        <begin position="452"/>
        <end position="527"/>
    </location>
</feature>
<organism evidence="5 6">
    <name type="scientific">Paraburkholderia domus</name>
    <dbReference type="NCBI Taxonomy" id="2793075"/>
    <lineage>
        <taxon>Bacteria</taxon>
        <taxon>Pseudomonadati</taxon>
        <taxon>Pseudomonadota</taxon>
        <taxon>Betaproteobacteria</taxon>
        <taxon>Burkholderiales</taxon>
        <taxon>Burkholderiaceae</taxon>
        <taxon>Paraburkholderia</taxon>
    </lineage>
</organism>
<keyword evidence="6" id="KW-1185">Reference proteome</keyword>
<dbReference type="InterPro" id="IPR020845">
    <property type="entry name" value="AMP-binding_CS"/>
</dbReference>
<comment type="similarity">
    <text evidence="1">Belongs to the ATP-dependent AMP-binding enzyme family.</text>
</comment>
<dbReference type="GO" id="GO:0006631">
    <property type="term" value="P:fatty acid metabolic process"/>
    <property type="evidence" value="ECO:0007669"/>
    <property type="project" value="TreeGrafter"/>
</dbReference>
<dbReference type="InterPro" id="IPR045851">
    <property type="entry name" value="AMP-bd_C_sf"/>
</dbReference>
<comment type="caution">
    <text evidence="5">The sequence shown here is derived from an EMBL/GenBank/DDBJ whole genome shotgun (WGS) entry which is preliminary data.</text>
</comment>
<evidence type="ECO:0000313" key="5">
    <source>
        <dbReference type="EMBL" id="CAE6892575.1"/>
    </source>
</evidence>
<dbReference type="AlphaFoldDB" id="A0A9N8QV32"/>
<dbReference type="Gene3D" id="3.30.300.30">
    <property type="match status" value="1"/>
</dbReference>
<dbReference type="RefSeq" id="WP_201073499.1">
    <property type="nucleotide sequence ID" value="NZ_CAJNAS010000007.1"/>
</dbReference>
<dbReference type="NCBIfam" id="NF005801">
    <property type="entry name" value="PRK07656.1"/>
    <property type="match status" value="1"/>
</dbReference>
<evidence type="ECO:0000259" key="3">
    <source>
        <dbReference type="Pfam" id="PF00501"/>
    </source>
</evidence>
<dbReference type="PANTHER" id="PTHR43201">
    <property type="entry name" value="ACYL-COA SYNTHETASE"/>
    <property type="match status" value="1"/>
</dbReference>
<dbReference type="EMBL" id="CAJNAS010000007">
    <property type="protein sequence ID" value="CAE6892575.1"/>
    <property type="molecule type" value="Genomic_DNA"/>
</dbReference>
<accession>A0A9N8QV32</accession>
<evidence type="ECO:0000256" key="2">
    <source>
        <dbReference type="ARBA" id="ARBA00022598"/>
    </source>
</evidence>
<dbReference type="PANTHER" id="PTHR43201:SF5">
    <property type="entry name" value="MEDIUM-CHAIN ACYL-COA LIGASE ACSF2, MITOCHONDRIAL"/>
    <property type="match status" value="1"/>
</dbReference>
<reference evidence="5" key="1">
    <citation type="submission" date="2021-02" db="EMBL/GenBank/DDBJ databases">
        <authorList>
            <person name="Vanwijnsberghe S."/>
        </authorList>
    </citation>
    <scope>NUCLEOTIDE SEQUENCE</scope>
    <source>
        <strain evidence="5">R-70211</strain>
    </source>
</reference>
<dbReference type="Gene3D" id="3.40.50.12780">
    <property type="entry name" value="N-terminal domain of ligase-like"/>
    <property type="match status" value="1"/>
</dbReference>
<dbReference type="GO" id="GO:0031956">
    <property type="term" value="F:medium-chain fatty acid-CoA ligase activity"/>
    <property type="evidence" value="ECO:0007669"/>
    <property type="project" value="TreeGrafter"/>
</dbReference>
<gene>
    <name evidence="5" type="primary">fadD3_1</name>
    <name evidence="5" type="ORF">R70211_02804</name>
</gene>
<sequence>MTLNHILTTPALIARGAARFGTRTAIETVQGNLSYAQLDAARIEAARALMSCDIQPGERVAIWAPNIAEWIVAALAIHSAGAALVPINTRMKGLEAAAILEDSGARLLFCCGTFLGDSYPAMLAAHRPATLERVVVFDGPAADASDDRDTHDTRDTRDTRDETWEAFLLRAAGTSMELFRAREAAVRPDTLMDIMFTSGTTGRPKGVMTTHGQNLRAVHDWAQIATLRESDRYLIVNPFFHAFGYKAGWLAAFASGATVLPHLVFNPERVLERIVRDRVSVLPGPPTLYHALLDMPDLATRDLSSLRVAVTGAAAIAPSLIERMRAQLGFETVLTGYGLTESCGFAALCRAGDDAETIANTSGRAMPGVEIRIADSSGDTVAMGETGEVLIRGYNVMQGYFGQQDTAFETIDGEGWLHTGDLGTLDERGYLRITDRIKDMFIVGGFNCYPAEIERLFSAHPAVAQVALVGVPDERLGEVGHAYVVLRSGEHARPEDLTDWARKNMANYKVPRHLTLVDQLPVSAAGKVLKYRLRDAVENTEKAAENTAAS</sequence>
<dbReference type="InterPro" id="IPR000873">
    <property type="entry name" value="AMP-dep_synth/lig_dom"/>
</dbReference>
<proteinExistence type="inferred from homology"/>
<dbReference type="Proteomes" id="UP000675121">
    <property type="component" value="Unassembled WGS sequence"/>
</dbReference>
<name>A0A9N8QV32_9BURK</name>
<dbReference type="InterPro" id="IPR042099">
    <property type="entry name" value="ANL_N_sf"/>
</dbReference>
<evidence type="ECO:0000256" key="1">
    <source>
        <dbReference type="ARBA" id="ARBA00006432"/>
    </source>
</evidence>
<dbReference type="PROSITE" id="PS00455">
    <property type="entry name" value="AMP_BINDING"/>
    <property type="match status" value="1"/>
</dbReference>
<evidence type="ECO:0000313" key="6">
    <source>
        <dbReference type="Proteomes" id="UP000675121"/>
    </source>
</evidence>